<protein>
    <submittedName>
        <fullName evidence="2">Uncharacterized protein</fullName>
    </submittedName>
</protein>
<dbReference type="AlphaFoldDB" id="A0A915E3H3"/>
<proteinExistence type="predicted"/>
<organism evidence="1 2">
    <name type="scientific">Ditylenchus dipsaci</name>
    <dbReference type="NCBI Taxonomy" id="166011"/>
    <lineage>
        <taxon>Eukaryota</taxon>
        <taxon>Metazoa</taxon>
        <taxon>Ecdysozoa</taxon>
        <taxon>Nematoda</taxon>
        <taxon>Chromadorea</taxon>
        <taxon>Rhabditida</taxon>
        <taxon>Tylenchina</taxon>
        <taxon>Tylenchomorpha</taxon>
        <taxon>Sphaerularioidea</taxon>
        <taxon>Anguinidae</taxon>
        <taxon>Anguininae</taxon>
        <taxon>Ditylenchus</taxon>
    </lineage>
</organism>
<keyword evidence="1" id="KW-1185">Reference proteome</keyword>
<name>A0A915E3H3_9BILA</name>
<dbReference type="Proteomes" id="UP000887574">
    <property type="component" value="Unplaced"/>
</dbReference>
<reference evidence="2" key="1">
    <citation type="submission" date="2022-11" db="UniProtKB">
        <authorList>
            <consortium name="WormBaseParasite"/>
        </authorList>
    </citation>
    <scope>IDENTIFICATION</scope>
</reference>
<evidence type="ECO:0000313" key="2">
    <source>
        <dbReference type="WBParaSite" id="jg25797"/>
    </source>
</evidence>
<dbReference type="WBParaSite" id="jg25797">
    <property type="protein sequence ID" value="jg25797"/>
    <property type="gene ID" value="jg25797"/>
</dbReference>
<evidence type="ECO:0000313" key="1">
    <source>
        <dbReference type="Proteomes" id="UP000887574"/>
    </source>
</evidence>
<accession>A0A915E3H3</accession>
<sequence length="162" mass="18812">MLLSKKLDTQWKKKAVTKALAIVRLSLTDQMNLFNGPYEEHESAFWNHFNEASSHPLDDVVINFWKNMDQNLNRKKEMYEALEKHHGEFATYAILYDTPAEEVGYIGKASTRNDMPWTFKGEPDTMIVDLSRMLNISAKTPFGLWHRGTQAHPHILEPLYFA</sequence>